<dbReference type="SUPFAM" id="SSF51445">
    <property type="entry name" value="(Trans)glycosidases"/>
    <property type="match status" value="1"/>
</dbReference>
<reference evidence="4 5" key="1">
    <citation type="submission" date="2017-04" db="EMBL/GenBank/DDBJ databases">
        <authorList>
            <person name="Afonso C.L."/>
            <person name="Miller P.J."/>
            <person name="Scott M.A."/>
            <person name="Spackman E."/>
            <person name="Goraichik I."/>
            <person name="Dimitrov K.M."/>
            <person name="Suarez D.L."/>
            <person name="Swayne D.E."/>
        </authorList>
    </citation>
    <scope>NUCLEOTIDE SEQUENCE [LARGE SCALE GENOMIC DNA]</scope>
    <source>
        <strain evidence="4 5">DSM 26133</strain>
    </source>
</reference>
<sequence>MKMQRKSWIRLLAYFYPTVFILIFFTACSEQPRLIKHGKLVLNVNDLMQTKVTSLHSEAKPFLADFSSSETLQIGTLTLSEFKLTNWVENILSGEKSGKQWIITGLAQGENFKVEKRVTITAHDGFEDLLSFQVTYSNQGGDLQVRAWSNHNYEILNQQDTPPFWAFQGSSTSERKDWVLPLAPGFYQRNYMGMNDSDYGGGIPVTDIWRKDAGIAIGHLAPVPKLVSLPTEIPLNNENVKIKVTKEFEHPTIFKAGESIKTIETFVMVHSGDYYNALSVYSELMQSKGIKMAASEGEAFESIWCSWGYERTFTAQEVLGTLPKVKELGIKWAVLDDGFQIAEGDWNANPKKYPRGDIEIRELVDGMHAMGLKAKIWWTPLAADPTSKLLAEQPDMRLFQSDWSPQFITWWDAYYLSPVNPTVIDHTQKVLDLFLNKWDFDGLKMDGQHMNAVLPDHNPASELDYPEQSVEGLPNFFQMIYDESRKIKPHAVIENCPCGTCMSFYNMVSMNQAVASDPNSLWQIRHRGKTYKALIPQTAYYADHVEQVKTDGKFNTNFATALGVGAVLGTKFTWPKDNPNTKQGQYVLTPEKELIWKKWFALYDKMMLSKEGYLGNLYDIGYDLPETHVIKKGDYLYFSFYNENWSGPVEFRGLATGTTYELYDYANDQPLGMVDINQSSLDLAFSDYLLVQAKPIE</sequence>
<keyword evidence="3" id="KW-1133">Transmembrane helix</keyword>
<dbReference type="InterPro" id="IPR002252">
    <property type="entry name" value="Glyco_hydro_36"/>
</dbReference>
<dbReference type="Proteomes" id="UP000192472">
    <property type="component" value="Unassembled WGS sequence"/>
</dbReference>
<keyword evidence="3" id="KW-0472">Membrane</keyword>
<evidence type="ECO:0000313" key="4">
    <source>
        <dbReference type="EMBL" id="SMD32838.1"/>
    </source>
</evidence>
<dbReference type="InterPro" id="IPR017853">
    <property type="entry name" value="GH"/>
</dbReference>
<dbReference type="InterPro" id="IPR050985">
    <property type="entry name" value="Alpha-glycosidase_related"/>
</dbReference>
<name>A0A1W2G927_REIFA</name>
<dbReference type="OrthoDB" id="9758822at2"/>
<dbReference type="GO" id="GO:0016052">
    <property type="term" value="P:carbohydrate catabolic process"/>
    <property type="evidence" value="ECO:0007669"/>
    <property type="project" value="InterPro"/>
</dbReference>
<keyword evidence="2" id="KW-0326">Glycosidase</keyword>
<keyword evidence="5" id="KW-1185">Reference proteome</keyword>
<feature type="transmembrane region" description="Helical" evidence="3">
    <location>
        <begin position="7"/>
        <end position="27"/>
    </location>
</feature>
<dbReference type="STRING" id="692418.SAMN04488029_1195"/>
<dbReference type="CDD" id="cd14791">
    <property type="entry name" value="GH36"/>
    <property type="match status" value="1"/>
</dbReference>
<evidence type="ECO:0000256" key="2">
    <source>
        <dbReference type="ARBA" id="ARBA00023295"/>
    </source>
</evidence>
<evidence type="ECO:0000313" key="5">
    <source>
        <dbReference type="Proteomes" id="UP000192472"/>
    </source>
</evidence>
<organism evidence="4 5">
    <name type="scientific">Reichenbachiella faecimaris</name>
    <dbReference type="NCBI Taxonomy" id="692418"/>
    <lineage>
        <taxon>Bacteria</taxon>
        <taxon>Pseudomonadati</taxon>
        <taxon>Bacteroidota</taxon>
        <taxon>Cytophagia</taxon>
        <taxon>Cytophagales</taxon>
        <taxon>Reichenbachiellaceae</taxon>
        <taxon>Reichenbachiella</taxon>
    </lineage>
</organism>
<gene>
    <name evidence="4" type="ORF">SAMN04488029_1195</name>
</gene>
<dbReference type="InterPro" id="IPR013785">
    <property type="entry name" value="Aldolase_TIM"/>
</dbReference>
<keyword evidence="1" id="KW-0378">Hydrolase</keyword>
<dbReference type="EMBL" id="FWYF01000001">
    <property type="protein sequence ID" value="SMD32838.1"/>
    <property type="molecule type" value="Genomic_DNA"/>
</dbReference>
<dbReference type="GO" id="GO:0004557">
    <property type="term" value="F:alpha-galactosidase activity"/>
    <property type="evidence" value="ECO:0007669"/>
    <property type="project" value="InterPro"/>
</dbReference>
<dbReference type="AlphaFoldDB" id="A0A1W2G927"/>
<accession>A0A1W2G927</accession>
<evidence type="ECO:0000256" key="1">
    <source>
        <dbReference type="ARBA" id="ARBA00022801"/>
    </source>
</evidence>
<dbReference type="Pfam" id="PF02065">
    <property type="entry name" value="Melibiase"/>
    <property type="match status" value="1"/>
</dbReference>
<dbReference type="Gene3D" id="3.20.20.70">
    <property type="entry name" value="Aldolase class I"/>
    <property type="match status" value="1"/>
</dbReference>
<dbReference type="RefSeq" id="WP_084371477.1">
    <property type="nucleotide sequence ID" value="NZ_FWYF01000001.1"/>
</dbReference>
<protein>
    <submittedName>
        <fullName evidence="4">Alpha-galactosidase</fullName>
    </submittedName>
</protein>
<proteinExistence type="predicted"/>
<dbReference type="PROSITE" id="PS51257">
    <property type="entry name" value="PROKAR_LIPOPROTEIN"/>
    <property type="match status" value="1"/>
</dbReference>
<evidence type="ECO:0000256" key="3">
    <source>
        <dbReference type="SAM" id="Phobius"/>
    </source>
</evidence>
<dbReference type="PANTHER" id="PTHR43053">
    <property type="entry name" value="GLYCOSIDASE FAMILY 31"/>
    <property type="match status" value="1"/>
</dbReference>
<dbReference type="PANTHER" id="PTHR43053:SF3">
    <property type="entry name" value="ALPHA-GALACTOSIDASE C-RELATED"/>
    <property type="match status" value="1"/>
</dbReference>
<keyword evidence="3" id="KW-0812">Transmembrane</keyword>